<dbReference type="Gene3D" id="1.10.10.10">
    <property type="entry name" value="Winged helix-like DNA-binding domain superfamily/Winged helix DNA-binding domain"/>
    <property type="match status" value="1"/>
</dbReference>
<dbReference type="InterPro" id="IPR000847">
    <property type="entry name" value="LysR_HTH_N"/>
</dbReference>
<proteinExistence type="inferred from homology"/>
<dbReference type="InterPro" id="IPR005119">
    <property type="entry name" value="LysR_subst-bd"/>
</dbReference>
<keyword evidence="7" id="KW-1185">Reference proteome</keyword>
<dbReference type="SUPFAM" id="SSF46785">
    <property type="entry name" value="Winged helix' DNA-binding domain"/>
    <property type="match status" value="1"/>
</dbReference>
<dbReference type="InterPro" id="IPR036390">
    <property type="entry name" value="WH_DNA-bd_sf"/>
</dbReference>
<keyword evidence="3 6" id="KW-0238">DNA-binding</keyword>
<protein>
    <submittedName>
        <fullName evidence="6">DNA-binding transcriptional LysR family regulator</fullName>
    </submittedName>
</protein>
<dbReference type="GO" id="GO:0003677">
    <property type="term" value="F:DNA binding"/>
    <property type="evidence" value="ECO:0007669"/>
    <property type="project" value="UniProtKB-KW"/>
</dbReference>
<evidence type="ECO:0000256" key="2">
    <source>
        <dbReference type="ARBA" id="ARBA00023015"/>
    </source>
</evidence>
<dbReference type="AlphaFoldDB" id="A0A562BVR4"/>
<dbReference type="FunFam" id="1.10.10.10:FF:000001">
    <property type="entry name" value="LysR family transcriptional regulator"/>
    <property type="match status" value="1"/>
</dbReference>
<dbReference type="Pfam" id="PF00126">
    <property type="entry name" value="HTH_1"/>
    <property type="match status" value="1"/>
</dbReference>
<name>A0A562BVR4_9BURK</name>
<evidence type="ECO:0000256" key="4">
    <source>
        <dbReference type="ARBA" id="ARBA00023163"/>
    </source>
</evidence>
<evidence type="ECO:0000259" key="5">
    <source>
        <dbReference type="PROSITE" id="PS50931"/>
    </source>
</evidence>
<dbReference type="GO" id="GO:0003700">
    <property type="term" value="F:DNA-binding transcription factor activity"/>
    <property type="evidence" value="ECO:0007669"/>
    <property type="project" value="InterPro"/>
</dbReference>
<feature type="domain" description="HTH lysR-type" evidence="5">
    <location>
        <begin position="9"/>
        <end position="66"/>
    </location>
</feature>
<dbReference type="EMBL" id="VLJN01000001">
    <property type="protein sequence ID" value="TWG89325.1"/>
    <property type="molecule type" value="Genomic_DNA"/>
</dbReference>
<evidence type="ECO:0000313" key="6">
    <source>
        <dbReference type="EMBL" id="TWG89325.1"/>
    </source>
</evidence>
<dbReference type="PANTHER" id="PTHR30419">
    <property type="entry name" value="HTH-TYPE TRANSCRIPTIONAL REGULATOR YBHD"/>
    <property type="match status" value="1"/>
</dbReference>
<gene>
    <name evidence="6" type="ORF">L602_000100002150</name>
</gene>
<sequence>MANGGPSSLSSEDLACFLCVANTHSISRAALELGADQSTVSRQIARLEAALDTRLFHRSGRGVVLTDAGNTLVAYARQVASTLAEARDAIRASTAQGPAQLVIAAQPTIANTAFASIGTALKQRFPATKLRFVEGLASPLLGWLAAGEVDVALLYLPEQHGALKVDVLLEEDLTLVTPTSWNHIGPSFPVRKLPEVPLILPSTEHGLRVLAEGLVARHGGQLTLALECDASNTVSMRLVEEGCGATLLPFAAVADRVAQGRLHSARLVEPVVTRRVALATARNRPSVPELWDIMQSVRQSVRNIVMSGAWPGARLV</sequence>
<dbReference type="OrthoDB" id="8587114at2"/>
<dbReference type="GO" id="GO:0005829">
    <property type="term" value="C:cytosol"/>
    <property type="evidence" value="ECO:0007669"/>
    <property type="project" value="TreeGrafter"/>
</dbReference>
<dbReference type="Proteomes" id="UP000318141">
    <property type="component" value="Unassembled WGS sequence"/>
</dbReference>
<dbReference type="InterPro" id="IPR036388">
    <property type="entry name" value="WH-like_DNA-bd_sf"/>
</dbReference>
<keyword evidence="2" id="KW-0805">Transcription regulation</keyword>
<keyword evidence="4" id="KW-0804">Transcription</keyword>
<comment type="similarity">
    <text evidence="1">Belongs to the LysR transcriptional regulatory family.</text>
</comment>
<comment type="caution">
    <text evidence="6">The sequence shown here is derived from an EMBL/GenBank/DDBJ whole genome shotgun (WGS) entry which is preliminary data.</text>
</comment>
<dbReference type="InterPro" id="IPR050950">
    <property type="entry name" value="HTH-type_LysR_regulators"/>
</dbReference>
<evidence type="ECO:0000256" key="1">
    <source>
        <dbReference type="ARBA" id="ARBA00009437"/>
    </source>
</evidence>
<dbReference type="Pfam" id="PF03466">
    <property type="entry name" value="LysR_substrate"/>
    <property type="match status" value="1"/>
</dbReference>
<evidence type="ECO:0000256" key="3">
    <source>
        <dbReference type="ARBA" id="ARBA00023125"/>
    </source>
</evidence>
<accession>A0A562BVR4</accession>
<dbReference type="PRINTS" id="PR00039">
    <property type="entry name" value="HTHLYSR"/>
</dbReference>
<reference evidence="6 7" key="1">
    <citation type="submission" date="2019-07" db="EMBL/GenBank/DDBJ databases">
        <title>Genome sequencing of lignin-degrading bacterial isolates.</title>
        <authorList>
            <person name="Gladden J."/>
        </authorList>
    </citation>
    <scope>NUCLEOTIDE SEQUENCE [LARGE SCALE GENOMIC DNA]</scope>
    <source>
        <strain evidence="6 7">J11</strain>
    </source>
</reference>
<dbReference type="PROSITE" id="PS50931">
    <property type="entry name" value="HTH_LYSR"/>
    <property type="match status" value="1"/>
</dbReference>
<organism evidence="6 7">
    <name type="scientific">Cupriavidus gilardii J11</name>
    <dbReference type="NCBI Taxonomy" id="936133"/>
    <lineage>
        <taxon>Bacteria</taxon>
        <taxon>Pseudomonadati</taxon>
        <taxon>Pseudomonadota</taxon>
        <taxon>Betaproteobacteria</taxon>
        <taxon>Burkholderiales</taxon>
        <taxon>Burkholderiaceae</taxon>
        <taxon>Cupriavidus</taxon>
    </lineage>
</organism>
<evidence type="ECO:0000313" key="7">
    <source>
        <dbReference type="Proteomes" id="UP000318141"/>
    </source>
</evidence>
<dbReference type="Gene3D" id="3.40.190.10">
    <property type="entry name" value="Periplasmic binding protein-like II"/>
    <property type="match status" value="2"/>
</dbReference>
<dbReference type="SUPFAM" id="SSF53850">
    <property type="entry name" value="Periplasmic binding protein-like II"/>
    <property type="match status" value="1"/>
</dbReference>